<name>A0A9P0JKK5_ACAOB</name>
<dbReference type="Proteomes" id="UP001152888">
    <property type="component" value="Unassembled WGS sequence"/>
</dbReference>
<dbReference type="InterPro" id="IPR019770">
    <property type="entry name" value="TIF_eIF_4E_CS"/>
</dbReference>
<sequence length="152" mass="17898">MAACSSPFKMSTGAMESEVEKKQESETEIPMDFSIKHPLQNCWTLWYYENDRSQSWEKNQKEIASFQFVEDFWSLYNHIKSASELKQGTDYSLFKKGIMPMWEDKANHRGGRWLLSLEKKQRANELDRYWLDIVYGLAMHQMLLLSLKLAGS</sequence>
<dbReference type="AlphaFoldDB" id="A0A9P0JKK5"/>
<dbReference type="GO" id="GO:0006417">
    <property type="term" value="P:regulation of translation"/>
    <property type="evidence" value="ECO:0007669"/>
    <property type="project" value="UniProtKB-KW"/>
</dbReference>
<keyword evidence="3" id="KW-0810">Translation regulation</keyword>
<dbReference type="GO" id="GO:0003743">
    <property type="term" value="F:translation initiation factor activity"/>
    <property type="evidence" value="ECO:0007669"/>
    <property type="project" value="UniProtKB-KW"/>
</dbReference>
<evidence type="ECO:0000256" key="2">
    <source>
        <dbReference type="ARBA" id="ARBA00022540"/>
    </source>
</evidence>
<evidence type="ECO:0000313" key="9">
    <source>
        <dbReference type="EMBL" id="CAH1954024.1"/>
    </source>
</evidence>
<keyword evidence="5 7" id="KW-0648">Protein biosynthesis</keyword>
<evidence type="ECO:0000313" key="10">
    <source>
        <dbReference type="Proteomes" id="UP001152888"/>
    </source>
</evidence>
<reference evidence="9" key="1">
    <citation type="submission" date="2022-03" db="EMBL/GenBank/DDBJ databases">
        <authorList>
            <person name="Sayadi A."/>
        </authorList>
    </citation>
    <scope>NUCLEOTIDE SEQUENCE</scope>
</reference>
<dbReference type="Gene3D" id="3.30.760.10">
    <property type="entry name" value="RNA Cap, Translation Initiation Factor Eif4e"/>
    <property type="match status" value="1"/>
</dbReference>
<dbReference type="InterPro" id="IPR023398">
    <property type="entry name" value="TIF_eIF4e-like"/>
</dbReference>
<evidence type="ECO:0000256" key="5">
    <source>
        <dbReference type="ARBA" id="ARBA00022917"/>
    </source>
</evidence>
<comment type="similarity">
    <text evidence="1 7">Belongs to the eukaryotic initiation factor 4E family.</text>
</comment>
<organism evidence="9 10">
    <name type="scientific">Acanthoscelides obtectus</name>
    <name type="common">Bean weevil</name>
    <name type="synonym">Bruchus obtectus</name>
    <dbReference type="NCBI Taxonomy" id="200917"/>
    <lineage>
        <taxon>Eukaryota</taxon>
        <taxon>Metazoa</taxon>
        <taxon>Ecdysozoa</taxon>
        <taxon>Arthropoda</taxon>
        <taxon>Hexapoda</taxon>
        <taxon>Insecta</taxon>
        <taxon>Pterygota</taxon>
        <taxon>Neoptera</taxon>
        <taxon>Endopterygota</taxon>
        <taxon>Coleoptera</taxon>
        <taxon>Polyphaga</taxon>
        <taxon>Cucujiformia</taxon>
        <taxon>Chrysomeloidea</taxon>
        <taxon>Chrysomelidae</taxon>
        <taxon>Bruchinae</taxon>
        <taxon>Bruchini</taxon>
        <taxon>Acanthoscelides</taxon>
    </lineage>
</organism>
<evidence type="ECO:0000256" key="8">
    <source>
        <dbReference type="SAM" id="MobiDB-lite"/>
    </source>
</evidence>
<dbReference type="PANTHER" id="PTHR11960">
    <property type="entry name" value="EUKARYOTIC TRANSLATION INITIATION FACTOR 4E RELATED"/>
    <property type="match status" value="1"/>
</dbReference>
<dbReference type="PROSITE" id="PS00813">
    <property type="entry name" value="IF4E"/>
    <property type="match status" value="1"/>
</dbReference>
<feature type="region of interest" description="Disordered" evidence="8">
    <location>
        <begin position="1"/>
        <end position="27"/>
    </location>
</feature>
<gene>
    <name evidence="9" type="ORF">ACAOBT_LOCUS347</name>
</gene>
<keyword evidence="2 7" id="KW-0396">Initiation factor</keyword>
<dbReference type="SUPFAM" id="SSF55418">
    <property type="entry name" value="eIF4e-like"/>
    <property type="match status" value="1"/>
</dbReference>
<dbReference type="GO" id="GO:0000340">
    <property type="term" value="F:RNA 7-methylguanosine cap binding"/>
    <property type="evidence" value="ECO:0007669"/>
    <property type="project" value="TreeGrafter"/>
</dbReference>
<evidence type="ECO:0000256" key="6">
    <source>
        <dbReference type="ARBA" id="ARBA00032656"/>
    </source>
</evidence>
<keyword evidence="10" id="KW-1185">Reference proteome</keyword>
<evidence type="ECO:0000256" key="1">
    <source>
        <dbReference type="ARBA" id="ARBA00009860"/>
    </source>
</evidence>
<dbReference type="OrthoDB" id="590761at2759"/>
<dbReference type="GO" id="GO:0016281">
    <property type="term" value="C:eukaryotic translation initiation factor 4F complex"/>
    <property type="evidence" value="ECO:0007669"/>
    <property type="project" value="TreeGrafter"/>
</dbReference>
<dbReference type="Pfam" id="PF01652">
    <property type="entry name" value="IF4E"/>
    <property type="match status" value="1"/>
</dbReference>
<comment type="caution">
    <text evidence="9">The sequence shown here is derived from an EMBL/GenBank/DDBJ whole genome shotgun (WGS) entry which is preliminary data.</text>
</comment>
<evidence type="ECO:0000256" key="4">
    <source>
        <dbReference type="ARBA" id="ARBA00022884"/>
    </source>
</evidence>
<evidence type="ECO:0000256" key="3">
    <source>
        <dbReference type="ARBA" id="ARBA00022845"/>
    </source>
</evidence>
<keyword evidence="4 7" id="KW-0694">RNA-binding</keyword>
<proteinExistence type="inferred from homology"/>
<protein>
    <recommendedName>
        <fullName evidence="6">eIF-4F 25 kDa subunit</fullName>
    </recommendedName>
</protein>
<dbReference type="EMBL" id="CAKOFQ010006652">
    <property type="protein sequence ID" value="CAH1954024.1"/>
    <property type="molecule type" value="Genomic_DNA"/>
</dbReference>
<evidence type="ECO:0000256" key="7">
    <source>
        <dbReference type="RuleBase" id="RU004374"/>
    </source>
</evidence>
<accession>A0A9P0JKK5</accession>
<dbReference type="PANTHER" id="PTHR11960:SF8">
    <property type="entry name" value="EUKARYOTIC TRANSLATION INITIATION FACTOR 4E1-RELATED"/>
    <property type="match status" value="1"/>
</dbReference>
<dbReference type="InterPro" id="IPR001040">
    <property type="entry name" value="TIF_eIF_4E"/>
</dbReference>